<accession>A0A517MSQ7</accession>
<gene>
    <name evidence="1" type="ORF">HG15A2_11880</name>
</gene>
<reference evidence="1 2" key="1">
    <citation type="submission" date="2019-02" db="EMBL/GenBank/DDBJ databases">
        <title>Deep-cultivation of Planctomycetes and their phenomic and genomic characterization uncovers novel biology.</title>
        <authorList>
            <person name="Wiegand S."/>
            <person name="Jogler M."/>
            <person name="Boedeker C."/>
            <person name="Pinto D."/>
            <person name="Vollmers J."/>
            <person name="Rivas-Marin E."/>
            <person name="Kohn T."/>
            <person name="Peeters S.H."/>
            <person name="Heuer A."/>
            <person name="Rast P."/>
            <person name="Oberbeckmann S."/>
            <person name="Bunk B."/>
            <person name="Jeske O."/>
            <person name="Meyerdierks A."/>
            <person name="Storesund J.E."/>
            <person name="Kallscheuer N."/>
            <person name="Luecker S."/>
            <person name="Lage O.M."/>
            <person name="Pohl T."/>
            <person name="Merkel B.J."/>
            <person name="Hornburger P."/>
            <person name="Mueller R.-W."/>
            <person name="Bruemmer F."/>
            <person name="Labrenz M."/>
            <person name="Spormann A.M."/>
            <person name="Op den Camp H."/>
            <person name="Overmann J."/>
            <person name="Amann R."/>
            <person name="Jetten M.S.M."/>
            <person name="Mascher T."/>
            <person name="Medema M.H."/>
            <person name="Devos D.P."/>
            <person name="Kaster A.-K."/>
            <person name="Ovreas L."/>
            <person name="Rohde M."/>
            <person name="Galperin M.Y."/>
            <person name="Jogler C."/>
        </authorList>
    </citation>
    <scope>NUCLEOTIDE SEQUENCE [LARGE SCALE GENOMIC DNA]</scope>
    <source>
        <strain evidence="1 2">HG15A2</strain>
    </source>
</reference>
<dbReference type="Proteomes" id="UP000319852">
    <property type="component" value="Chromosome"/>
</dbReference>
<dbReference type="AlphaFoldDB" id="A0A517MSQ7"/>
<organism evidence="1 2">
    <name type="scientific">Adhaeretor mobilis</name>
    <dbReference type="NCBI Taxonomy" id="1930276"/>
    <lineage>
        <taxon>Bacteria</taxon>
        <taxon>Pseudomonadati</taxon>
        <taxon>Planctomycetota</taxon>
        <taxon>Planctomycetia</taxon>
        <taxon>Pirellulales</taxon>
        <taxon>Lacipirellulaceae</taxon>
        <taxon>Adhaeretor</taxon>
    </lineage>
</organism>
<protein>
    <submittedName>
        <fullName evidence="1">Uncharacterized protein</fullName>
    </submittedName>
</protein>
<evidence type="ECO:0000313" key="2">
    <source>
        <dbReference type="Proteomes" id="UP000319852"/>
    </source>
</evidence>
<evidence type="ECO:0000313" key="1">
    <source>
        <dbReference type="EMBL" id="QDS97920.1"/>
    </source>
</evidence>
<proteinExistence type="predicted"/>
<keyword evidence="2" id="KW-1185">Reference proteome</keyword>
<name>A0A517MSQ7_9BACT</name>
<dbReference type="KEGG" id="amob:HG15A2_11880"/>
<sequence length="89" mass="9498">MVEGVIITTQNIPLMRFAKKSVPLACLGNNFASGPKTSKKGVSDVSIGCFEGPRVPLSGESSSQKTESTSLATAYSQKFANNCDLRRRS</sequence>
<dbReference type="EMBL" id="CP036263">
    <property type="protein sequence ID" value="QDS97920.1"/>
    <property type="molecule type" value="Genomic_DNA"/>
</dbReference>